<evidence type="ECO:0000256" key="1">
    <source>
        <dbReference type="ARBA" id="ARBA00023002"/>
    </source>
</evidence>
<reference evidence="4 5" key="1">
    <citation type="submission" date="2019-01" db="EMBL/GenBank/DDBJ databases">
        <title>Lacibacter sp. strain TTM-7.</title>
        <authorList>
            <person name="Chen W.-M."/>
        </authorList>
    </citation>
    <scope>NUCLEOTIDE SEQUENCE [LARGE SCALE GENOMIC DNA]</scope>
    <source>
        <strain evidence="4 5">TTM-7</strain>
    </source>
</reference>
<accession>A0A4Q1CLB7</accession>
<gene>
    <name evidence="4" type="ORF">ESA94_02045</name>
</gene>
<dbReference type="GO" id="GO:0004753">
    <property type="term" value="F:saccharopine dehydrogenase activity"/>
    <property type="evidence" value="ECO:0007669"/>
    <property type="project" value="TreeGrafter"/>
</dbReference>
<evidence type="ECO:0000259" key="2">
    <source>
        <dbReference type="Pfam" id="PF03435"/>
    </source>
</evidence>
<dbReference type="Gene3D" id="3.30.360.10">
    <property type="entry name" value="Dihydrodipicolinate Reductase, domain 2"/>
    <property type="match status" value="1"/>
</dbReference>
<dbReference type="InterPro" id="IPR051168">
    <property type="entry name" value="AASS"/>
</dbReference>
<dbReference type="Pfam" id="PF16653">
    <property type="entry name" value="Sacchrp_dh_C"/>
    <property type="match status" value="1"/>
</dbReference>
<dbReference type="InterPro" id="IPR036291">
    <property type="entry name" value="NAD(P)-bd_dom_sf"/>
</dbReference>
<feature type="domain" description="Saccharopine dehydrogenase NADP binding" evidence="2">
    <location>
        <begin position="4"/>
        <end position="116"/>
    </location>
</feature>
<sequence length="444" mass="49800">MKTILVFGAGKSATVLIDYLKITVAAKQWKLIVADANLQQLQEKLSNAPNTEAAEVNVTNAEERSMLIEAADLVISLLPPFLHSYVAKDCVAIGRHLLNASYVDESIQQLEAEINSKELLFLCEMGLDPGIDHMSAMQLFDEIQSNGGTITSFKSHCGGLVAPESDDNPWHYKISWNPRNIVMAGHAGAAYKQNGEIIKKDYAQVFEDCPEISVDDLPAFAWYPNRDSLSYIPLYKLENAATFIRTTLRYADFCKGWDVMVDLDLTSEDDTALVKQCSTYADWFAAKTKRIEGRELSLRMYLELYVKEADHDLILEQFAFLELESNEALPSTVKCSADILQQKAEQKLALKPTDKDMIVMLHEIEYSKNNQTHTVNSSLVVKGDDSLRTAMAKTVGLPLGIAAKLILEEKIKLRGLHIPTRKEIYEPVLLELQQHGVVFNEQRN</sequence>
<dbReference type="GO" id="GO:0019878">
    <property type="term" value="P:lysine biosynthetic process via aminoadipic acid"/>
    <property type="evidence" value="ECO:0007669"/>
    <property type="project" value="TreeGrafter"/>
</dbReference>
<dbReference type="EMBL" id="SDHW01000001">
    <property type="protein sequence ID" value="RXK61818.1"/>
    <property type="molecule type" value="Genomic_DNA"/>
</dbReference>
<dbReference type="PANTHER" id="PTHR11133">
    <property type="entry name" value="SACCHAROPINE DEHYDROGENASE"/>
    <property type="match status" value="1"/>
</dbReference>
<evidence type="ECO:0000313" key="4">
    <source>
        <dbReference type="EMBL" id="RXK61818.1"/>
    </source>
</evidence>
<protein>
    <submittedName>
        <fullName evidence="4">Saccharopine dehydrogenase</fullName>
    </submittedName>
</protein>
<dbReference type="SUPFAM" id="SSF55347">
    <property type="entry name" value="Glyceraldehyde-3-phosphate dehydrogenase-like, C-terminal domain"/>
    <property type="match status" value="1"/>
</dbReference>
<dbReference type="RefSeq" id="WP_129129190.1">
    <property type="nucleotide sequence ID" value="NZ_SDHW01000001.1"/>
</dbReference>
<dbReference type="GO" id="GO:0005737">
    <property type="term" value="C:cytoplasm"/>
    <property type="evidence" value="ECO:0007669"/>
    <property type="project" value="TreeGrafter"/>
</dbReference>
<dbReference type="Gene3D" id="3.40.50.720">
    <property type="entry name" value="NAD(P)-binding Rossmann-like Domain"/>
    <property type="match status" value="1"/>
</dbReference>
<name>A0A4Q1CLB7_9BACT</name>
<dbReference type="SUPFAM" id="SSF51735">
    <property type="entry name" value="NAD(P)-binding Rossmann-fold domains"/>
    <property type="match status" value="1"/>
</dbReference>
<dbReference type="InterPro" id="IPR005097">
    <property type="entry name" value="Sacchrp_dh_NADP-bd"/>
</dbReference>
<evidence type="ECO:0000313" key="5">
    <source>
        <dbReference type="Proteomes" id="UP000290204"/>
    </source>
</evidence>
<dbReference type="Proteomes" id="UP000290204">
    <property type="component" value="Unassembled WGS sequence"/>
</dbReference>
<dbReference type="Pfam" id="PF03435">
    <property type="entry name" value="Sacchrp_dh_NADP"/>
    <property type="match status" value="1"/>
</dbReference>
<proteinExistence type="predicted"/>
<dbReference type="InterPro" id="IPR032095">
    <property type="entry name" value="Sacchrp_dh-like_C"/>
</dbReference>
<keyword evidence="1" id="KW-0560">Oxidoreductase</keyword>
<evidence type="ECO:0000259" key="3">
    <source>
        <dbReference type="Pfam" id="PF16653"/>
    </source>
</evidence>
<dbReference type="AlphaFoldDB" id="A0A4Q1CLB7"/>
<dbReference type="PANTHER" id="PTHR11133:SF22">
    <property type="entry name" value="ALPHA-AMINOADIPIC SEMIALDEHYDE SYNTHASE, MITOCHONDRIAL"/>
    <property type="match status" value="1"/>
</dbReference>
<organism evidence="4 5">
    <name type="scientific">Lacibacter luteus</name>
    <dbReference type="NCBI Taxonomy" id="2508719"/>
    <lineage>
        <taxon>Bacteria</taxon>
        <taxon>Pseudomonadati</taxon>
        <taxon>Bacteroidota</taxon>
        <taxon>Chitinophagia</taxon>
        <taxon>Chitinophagales</taxon>
        <taxon>Chitinophagaceae</taxon>
        <taxon>Lacibacter</taxon>
    </lineage>
</organism>
<comment type="caution">
    <text evidence="4">The sequence shown here is derived from an EMBL/GenBank/DDBJ whole genome shotgun (WGS) entry which is preliminary data.</text>
</comment>
<dbReference type="Gene3D" id="1.10.1870.10">
    <property type="entry name" value="Domain 3, Saccharopine reductase"/>
    <property type="match status" value="1"/>
</dbReference>
<keyword evidence="5" id="KW-1185">Reference proteome</keyword>
<feature type="domain" description="Saccharopine dehydrogenase-like C-terminal" evidence="3">
    <location>
        <begin position="126"/>
        <end position="437"/>
    </location>
</feature>
<dbReference type="OrthoDB" id="973788at2"/>